<dbReference type="Pfam" id="PF20392">
    <property type="entry name" value="DUF6687"/>
    <property type="match status" value="1"/>
</dbReference>
<accession>A0ABZ0IP18</accession>
<name>A0ABZ0IP18_9BACT</name>
<evidence type="ECO:0000313" key="2">
    <source>
        <dbReference type="Proteomes" id="UP001302349"/>
    </source>
</evidence>
<dbReference type="EMBL" id="CP136051">
    <property type="protein sequence ID" value="WOK06481.1"/>
    <property type="molecule type" value="Genomic_DNA"/>
</dbReference>
<gene>
    <name evidence="1" type="ORF">RT717_25735</name>
</gene>
<reference evidence="1 2" key="1">
    <citation type="journal article" date="2023" name="Microbiol. Resour. Announc.">
        <title>Complete Genome Sequence of Imperialibacter roseus strain P4T.</title>
        <authorList>
            <person name="Tizabi D.R."/>
            <person name="Bachvaroff T."/>
            <person name="Hill R.T."/>
        </authorList>
    </citation>
    <scope>NUCLEOTIDE SEQUENCE [LARGE SCALE GENOMIC DNA]</scope>
    <source>
        <strain evidence="1 2">P4T</strain>
    </source>
</reference>
<dbReference type="Proteomes" id="UP001302349">
    <property type="component" value="Chromosome"/>
</dbReference>
<organism evidence="1 2">
    <name type="scientific">Imperialibacter roseus</name>
    <dbReference type="NCBI Taxonomy" id="1324217"/>
    <lineage>
        <taxon>Bacteria</taxon>
        <taxon>Pseudomonadati</taxon>
        <taxon>Bacteroidota</taxon>
        <taxon>Cytophagia</taxon>
        <taxon>Cytophagales</taxon>
        <taxon>Flammeovirgaceae</taxon>
        <taxon>Imperialibacter</taxon>
    </lineage>
</organism>
<keyword evidence="2" id="KW-1185">Reference proteome</keyword>
<dbReference type="RefSeq" id="WP_317489202.1">
    <property type="nucleotide sequence ID" value="NZ_CP136051.1"/>
</dbReference>
<evidence type="ECO:0000313" key="1">
    <source>
        <dbReference type="EMBL" id="WOK06481.1"/>
    </source>
</evidence>
<proteinExistence type="predicted"/>
<dbReference type="InterPro" id="IPR046509">
    <property type="entry name" value="DUF6687"/>
</dbReference>
<sequence>MEFIPFAEAKKLDHHQVIGVDCFLPGRLNLSHWRGAGPPAELAEDTSAAIAINALVKGAVPEAARFVTNNHFDVDGFIGIWSLLNPELALKHQHLLKAMALLGDFRELPEDAALADQALKLVAWLNSVEKKKFYAPFGKAYLEEEACVEKYTFFLPAFEKALNDPEVFRKDWEEEYQLANQHLSLLASQGSVEFYEDIRLLVVHAPMPLHYYALFGKSAQTDMVLTIYPGNQFELEYKYTTWVDAYGRNPYPRINFQLLIEKLNGLETTGEKWTGADVTDTGPILRLGPSIKDKEIRFDHPFNRRFYSSSIAPELLENTVISFYRKACQSTKPKEIWTWAEIRQVNDNLMKTWKK</sequence>
<protein>
    <submittedName>
        <fullName evidence="1">DUF6687 family protein</fullName>
    </submittedName>
</protein>